<dbReference type="Gene3D" id="1.10.357.10">
    <property type="entry name" value="Tetracycline Repressor, domain 2"/>
    <property type="match status" value="1"/>
</dbReference>
<dbReference type="InterPro" id="IPR001647">
    <property type="entry name" value="HTH_TetR"/>
</dbReference>
<dbReference type="InterPro" id="IPR036271">
    <property type="entry name" value="Tet_transcr_reg_TetR-rel_C_sf"/>
</dbReference>
<dbReference type="PANTHER" id="PTHR30055:SF234">
    <property type="entry name" value="HTH-TYPE TRANSCRIPTIONAL REGULATOR BETI"/>
    <property type="match status" value="1"/>
</dbReference>
<accession>A0ABU7MAE4</accession>
<dbReference type="InterPro" id="IPR009057">
    <property type="entry name" value="Homeodomain-like_sf"/>
</dbReference>
<reference evidence="6 7" key="1">
    <citation type="submission" date="2024-01" db="EMBL/GenBank/DDBJ databases">
        <title>Draft genome sequence of Gordonia sp. LSe1-13.</title>
        <authorList>
            <person name="Suphannarot A."/>
            <person name="Mingma R."/>
        </authorList>
    </citation>
    <scope>NUCLEOTIDE SEQUENCE [LARGE SCALE GENOMIC DNA]</scope>
    <source>
        <strain evidence="6 7">LSe1-13</strain>
    </source>
</reference>
<dbReference type="InterPro" id="IPR050109">
    <property type="entry name" value="HTH-type_TetR-like_transc_reg"/>
</dbReference>
<dbReference type="Pfam" id="PF00440">
    <property type="entry name" value="TetR_N"/>
    <property type="match status" value="1"/>
</dbReference>
<feature type="DNA-binding region" description="H-T-H motif" evidence="4">
    <location>
        <begin position="42"/>
        <end position="61"/>
    </location>
</feature>
<comment type="caution">
    <text evidence="6">The sequence shown here is derived from an EMBL/GenBank/DDBJ whole genome shotgun (WGS) entry which is preliminary data.</text>
</comment>
<dbReference type="PROSITE" id="PS01081">
    <property type="entry name" value="HTH_TETR_1"/>
    <property type="match status" value="1"/>
</dbReference>
<feature type="domain" description="HTH tetR-type" evidence="5">
    <location>
        <begin position="19"/>
        <end position="79"/>
    </location>
</feature>
<keyword evidence="2 4" id="KW-0238">DNA-binding</keyword>
<keyword evidence="3" id="KW-0804">Transcription</keyword>
<dbReference type="Proteomes" id="UP001347146">
    <property type="component" value="Unassembled WGS sequence"/>
</dbReference>
<gene>
    <name evidence="6" type="ORF">VZC37_04340</name>
</gene>
<dbReference type="SUPFAM" id="SSF48498">
    <property type="entry name" value="Tetracyclin repressor-like, C-terminal domain"/>
    <property type="match status" value="1"/>
</dbReference>
<evidence type="ECO:0000256" key="4">
    <source>
        <dbReference type="PROSITE-ProRule" id="PRU00335"/>
    </source>
</evidence>
<evidence type="ECO:0000313" key="6">
    <source>
        <dbReference type="EMBL" id="MEE3849546.1"/>
    </source>
</evidence>
<dbReference type="PRINTS" id="PR00455">
    <property type="entry name" value="HTHTETR"/>
</dbReference>
<proteinExistence type="predicted"/>
<dbReference type="EMBL" id="JAZDUF010000001">
    <property type="protein sequence ID" value="MEE3849546.1"/>
    <property type="molecule type" value="Genomic_DNA"/>
</dbReference>
<evidence type="ECO:0000256" key="3">
    <source>
        <dbReference type="ARBA" id="ARBA00023163"/>
    </source>
</evidence>
<organism evidence="6 7">
    <name type="scientific">Gordonia sesuvii</name>
    <dbReference type="NCBI Taxonomy" id="3116777"/>
    <lineage>
        <taxon>Bacteria</taxon>
        <taxon>Bacillati</taxon>
        <taxon>Actinomycetota</taxon>
        <taxon>Actinomycetes</taxon>
        <taxon>Mycobacteriales</taxon>
        <taxon>Gordoniaceae</taxon>
        <taxon>Gordonia</taxon>
    </lineage>
</organism>
<dbReference type="SUPFAM" id="SSF46689">
    <property type="entry name" value="Homeodomain-like"/>
    <property type="match status" value="1"/>
</dbReference>
<keyword evidence="7" id="KW-1185">Reference proteome</keyword>
<dbReference type="PROSITE" id="PS50977">
    <property type="entry name" value="HTH_TETR_2"/>
    <property type="match status" value="1"/>
</dbReference>
<name>A0ABU7MAE4_9ACTN</name>
<evidence type="ECO:0000313" key="7">
    <source>
        <dbReference type="Proteomes" id="UP001347146"/>
    </source>
</evidence>
<dbReference type="InterPro" id="IPR023772">
    <property type="entry name" value="DNA-bd_HTH_TetR-type_CS"/>
</dbReference>
<evidence type="ECO:0000256" key="1">
    <source>
        <dbReference type="ARBA" id="ARBA00023015"/>
    </source>
</evidence>
<keyword evidence="1" id="KW-0805">Transcription regulation</keyword>
<sequence length="202" mass="21984">MTSNPRGATMRTVDPVRHAQRRDAILDRAAVAFATKGFEPTSVKDICAAAGVGSGTLFHYFADKRAILHAIVERDALRRADTLAGLDESDPGRRLWALVDVLTADLADPLAGGMVACLLPQMMIDERLAQTMLADDMAVHRLLADTIDHLDTDVAPEVAATWIIQFVDGLYLRCGDEGFDPAVESDTLRLVIRRFLGLDRAG</sequence>
<evidence type="ECO:0000256" key="2">
    <source>
        <dbReference type="ARBA" id="ARBA00023125"/>
    </source>
</evidence>
<dbReference type="RefSeq" id="WP_330431173.1">
    <property type="nucleotide sequence ID" value="NZ_JAZDUF010000001.1"/>
</dbReference>
<protein>
    <submittedName>
        <fullName evidence="6">TetR/AcrR family transcriptional regulator</fullName>
    </submittedName>
</protein>
<dbReference type="PANTHER" id="PTHR30055">
    <property type="entry name" value="HTH-TYPE TRANSCRIPTIONAL REGULATOR RUTR"/>
    <property type="match status" value="1"/>
</dbReference>
<evidence type="ECO:0000259" key="5">
    <source>
        <dbReference type="PROSITE" id="PS50977"/>
    </source>
</evidence>